<feature type="region of interest" description="Disordered" evidence="1">
    <location>
        <begin position="28"/>
        <end position="48"/>
    </location>
</feature>
<accession>A0AAV3ZL16</accession>
<sequence>MISDLAFRYSAIILSQVRTRHRNLARGGENKSLMLPSNDPTISDNGETFPPFMPHPQNVPNRLSILQLLQALYSEFPPILRVLNRPTISLGV</sequence>
<evidence type="ECO:0000313" key="2">
    <source>
        <dbReference type="EMBL" id="GFN95277.1"/>
    </source>
</evidence>
<gene>
    <name evidence="2" type="ORF">PoB_002178300</name>
</gene>
<protein>
    <submittedName>
        <fullName evidence="2">Uncharacterized protein</fullName>
    </submittedName>
</protein>
<comment type="caution">
    <text evidence="2">The sequence shown here is derived from an EMBL/GenBank/DDBJ whole genome shotgun (WGS) entry which is preliminary data.</text>
</comment>
<reference evidence="2 3" key="1">
    <citation type="journal article" date="2021" name="Elife">
        <title>Chloroplast acquisition without the gene transfer in kleptoplastic sea slugs, Plakobranchus ocellatus.</title>
        <authorList>
            <person name="Maeda T."/>
            <person name="Takahashi S."/>
            <person name="Yoshida T."/>
            <person name="Shimamura S."/>
            <person name="Takaki Y."/>
            <person name="Nagai Y."/>
            <person name="Toyoda A."/>
            <person name="Suzuki Y."/>
            <person name="Arimoto A."/>
            <person name="Ishii H."/>
            <person name="Satoh N."/>
            <person name="Nishiyama T."/>
            <person name="Hasebe M."/>
            <person name="Maruyama T."/>
            <person name="Minagawa J."/>
            <person name="Obokata J."/>
            <person name="Shigenobu S."/>
        </authorList>
    </citation>
    <scope>NUCLEOTIDE SEQUENCE [LARGE SCALE GENOMIC DNA]</scope>
</reference>
<dbReference type="Proteomes" id="UP000735302">
    <property type="component" value="Unassembled WGS sequence"/>
</dbReference>
<organism evidence="2 3">
    <name type="scientific">Plakobranchus ocellatus</name>
    <dbReference type="NCBI Taxonomy" id="259542"/>
    <lineage>
        <taxon>Eukaryota</taxon>
        <taxon>Metazoa</taxon>
        <taxon>Spiralia</taxon>
        <taxon>Lophotrochozoa</taxon>
        <taxon>Mollusca</taxon>
        <taxon>Gastropoda</taxon>
        <taxon>Heterobranchia</taxon>
        <taxon>Euthyneura</taxon>
        <taxon>Panpulmonata</taxon>
        <taxon>Sacoglossa</taxon>
        <taxon>Placobranchoidea</taxon>
        <taxon>Plakobranchidae</taxon>
        <taxon>Plakobranchus</taxon>
    </lineage>
</organism>
<evidence type="ECO:0000313" key="3">
    <source>
        <dbReference type="Proteomes" id="UP000735302"/>
    </source>
</evidence>
<evidence type="ECO:0000256" key="1">
    <source>
        <dbReference type="SAM" id="MobiDB-lite"/>
    </source>
</evidence>
<dbReference type="AlphaFoldDB" id="A0AAV3ZL16"/>
<name>A0AAV3ZL16_9GAST</name>
<dbReference type="EMBL" id="BLXT01002485">
    <property type="protein sequence ID" value="GFN95277.1"/>
    <property type="molecule type" value="Genomic_DNA"/>
</dbReference>
<keyword evidence="3" id="KW-1185">Reference proteome</keyword>
<proteinExistence type="predicted"/>